<dbReference type="Pfam" id="PF00639">
    <property type="entry name" value="Rotamase"/>
    <property type="match status" value="1"/>
</dbReference>
<accession>A0A3R5X3G3</accession>
<evidence type="ECO:0000313" key="4">
    <source>
        <dbReference type="Proteomes" id="UP000283360"/>
    </source>
</evidence>
<dbReference type="InterPro" id="IPR046357">
    <property type="entry name" value="PPIase_dom_sf"/>
</dbReference>
<dbReference type="InterPro" id="IPR023058">
    <property type="entry name" value="PPIase_PpiC_CS"/>
</dbReference>
<dbReference type="InterPro" id="IPR000297">
    <property type="entry name" value="PPIase_PpiC"/>
</dbReference>
<dbReference type="RefSeq" id="WP_117835649.1">
    <property type="nucleotide sequence ID" value="NZ_QRXJ01000015.1"/>
</dbReference>
<organism evidence="3 4">
    <name type="scientific">Coprococcus comes</name>
    <dbReference type="NCBI Taxonomy" id="410072"/>
    <lineage>
        <taxon>Bacteria</taxon>
        <taxon>Bacillati</taxon>
        <taxon>Bacillota</taxon>
        <taxon>Clostridia</taxon>
        <taxon>Lachnospirales</taxon>
        <taxon>Lachnospiraceae</taxon>
        <taxon>Coprococcus</taxon>
    </lineage>
</organism>
<feature type="domain" description="PpiC" evidence="2">
    <location>
        <begin position="113"/>
        <end position="203"/>
    </location>
</feature>
<dbReference type="InterPro" id="IPR027304">
    <property type="entry name" value="Trigger_fact/SurA_dom_sf"/>
</dbReference>
<dbReference type="SUPFAM" id="SSF54534">
    <property type="entry name" value="FKBP-like"/>
    <property type="match status" value="1"/>
</dbReference>
<keyword evidence="1 3" id="KW-0413">Isomerase</keyword>
<dbReference type="GO" id="GO:0003755">
    <property type="term" value="F:peptidyl-prolyl cis-trans isomerase activity"/>
    <property type="evidence" value="ECO:0007669"/>
    <property type="project" value="UniProtKB-KW"/>
</dbReference>
<dbReference type="Gene3D" id="3.10.50.40">
    <property type="match status" value="1"/>
</dbReference>
<dbReference type="PROSITE" id="PS50198">
    <property type="entry name" value="PPIC_PPIASE_2"/>
    <property type="match status" value="1"/>
</dbReference>
<dbReference type="InterPro" id="IPR050245">
    <property type="entry name" value="PrsA_foldase"/>
</dbReference>
<keyword evidence="4" id="KW-1185">Reference proteome</keyword>
<dbReference type="EMBL" id="QRXJ01000015">
    <property type="protein sequence ID" value="RGT88671.1"/>
    <property type="molecule type" value="Genomic_DNA"/>
</dbReference>
<sequence>MEKTVEAVICGHEITSAEVDAFIASLPREQQVYASHPDFRKQCVDQLIAVYALAKYGEEEKLDETEKFKAILENARKDILAQMAIGKIFEKITISDEEIREYFEANKARFAKGASAHAKHILVDSEDKCNELLESIVSGGKAFEDVAKESSTCPSGANGGDLGEFGKGQMVKEFEDAAFAAEIGHVVGPVKTQFGYHLIKVEDKKEAEDAKLDDVKEQIKSEIMQKKQQEAYTAKVEELKKKYMA</sequence>
<evidence type="ECO:0000256" key="1">
    <source>
        <dbReference type="PROSITE-ProRule" id="PRU00278"/>
    </source>
</evidence>
<dbReference type="PANTHER" id="PTHR47245:SF2">
    <property type="entry name" value="PEPTIDYL-PROLYL CIS-TRANS ISOMERASE HP_0175-RELATED"/>
    <property type="match status" value="1"/>
</dbReference>
<proteinExistence type="predicted"/>
<evidence type="ECO:0000259" key="2">
    <source>
        <dbReference type="PROSITE" id="PS50198"/>
    </source>
</evidence>
<dbReference type="Gene3D" id="1.10.8.1040">
    <property type="match status" value="1"/>
</dbReference>
<dbReference type="PANTHER" id="PTHR47245">
    <property type="entry name" value="PEPTIDYLPROLYL ISOMERASE"/>
    <property type="match status" value="1"/>
</dbReference>
<gene>
    <name evidence="3" type="ORF">DWX03_11555</name>
</gene>
<protein>
    <submittedName>
        <fullName evidence="3">Peptidylprolyl isomerase</fullName>
    </submittedName>
</protein>
<dbReference type="AlphaFoldDB" id="A0A3R5X3G3"/>
<reference evidence="3 4" key="1">
    <citation type="submission" date="2018-08" db="EMBL/GenBank/DDBJ databases">
        <title>A genome reference for cultivated species of the human gut microbiota.</title>
        <authorList>
            <person name="Zou Y."/>
            <person name="Xue W."/>
            <person name="Luo G."/>
        </authorList>
    </citation>
    <scope>NUCLEOTIDE SEQUENCE [LARGE SCALE GENOMIC DNA]</scope>
    <source>
        <strain evidence="3 4">AF18-12LB</strain>
    </source>
</reference>
<dbReference type="Proteomes" id="UP000283360">
    <property type="component" value="Unassembled WGS sequence"/>
</dbReference>
<dbReference type="PROSITE" id="PS01096">
    <property type="entry name" value="PPIC_PPIASE_1"/>
    <property type="match status" value="1"/>
</dbReference>
<dbReference type="SUPFAM" id="SSF109998">
    <property type="entry name" value="Triger factor/SurA peptide-binding domain-like"/>
    <property type="match status" value="1"/>
</dbReference>
<evidence type="ECO:0000313" key="3">
    <source>
        <dbReference type="EMBL" id="RGT88671.1"/>
    </source>
</evidence>
<name>A0A3R5X3G3_9FIRM</name>
<comment type="caution">
    <text evidence="3">The sequence shown here is derived from an EMBL/GenBank/DDBJ whole genome shotgun (WGS) entry which is preliminary data.</text>
</comment>
<keyword evidence="1" id="KW-0697">Rotamase</keyword>